<evidence type="ECO:0000256" key="5">
    <source>
        <dbReference type="ARBA" id="ARBA00023136"/>
    </source>
</evidence>
<keyword evidence="3 6" id="KW-0812">Transmembrane</keyword>
<dbReference type="OrthoDB" id="3267562at2"/>
<protein>
    <submittedName>
        <fullName evidence="8">Type II secretion system F domain protein</fullName>
    </submittedName>
</protein>
<evidence type="ECO:0000256" key="4">
    <source>
        <dbReference type="ARBA" id="ARBA00022989"/>
    </source>
</evidence>
<dbReference type="KEGG" id="srt:Srot_2607"/>
<dbReference type="HOGENOM" id="CLU_064089_1_0_11"/>
<dbReference type="EMBL" id="CP001958">
    <property type="protein sequence ID" value="ADG99042.1"/>
    <property type="molecule type" value="Genomic_DNA"/>
</dbReference>
<evidence type="ECO:0000313" key="9">
    <source>
        <dbReference type="Proteomes" id="UP000002247"/>
    </source>
</evidence>
<keyword evidence="2" id="KW-1003">Cell membrane</keyword>
<evidence type="ECO:0000256" key="1">
    <source>
        <dbReference type="ARBA" id="ARBA00004651"/>
    </source>
</evidence>
<proteinExistence type="predicted"/>
<dbReference type="RefSeq" id="WP_013139491.1">
    <property type="nucleotide sequence ID" value="NC_014168.1"/>
</dbReference>
<gene>
    <name evidence="8" type="ordered locus">Srot_2607</name>
</gene>
<dbReference type="AlphaFoldDB" id="D6ZC73"/>
<feature type="domain" description="Type II secretion system protein GspF" evidence="7">
    <location>
        <begin position="55"/>
        <end position="174"/>
    </location>
</feature>
<name>D6ZC73_SEGRD</name>
<evidence type="ECO:0000256" key="3">
    <source>
        <dbReference type="ARBA" id="ARBA00022692"/>
    </source>
</evidence>
<dbReference type="PANTHER" id="PTHR35007:SF3">
    <property type="entry name" value="POSSIBLE CONSERVED ALANINE RICH MEMBRANE PROTEIN"/>
    <property type="match status" value="1"/>
</dbReference>
<dbReference type="InterPro" id="IPR018076">
    <property type="entry name" value="T2SS_GspF_dom"/>
</dbReference>
<dbReference type="STRING" id="640132.Srot_2607"/>
<dbReference type="Proteomes" id="UP000002247">
    <property type="component" value="Chromosome"/>
</dbReference>
<dbReference type="eggNOG" id="COG2064">
    <property type="taxonomic scope" value="Bacteria"/>
</dbReference>
<keyword evidence="4 6" id="KW-1133">Transmembrane helix</keyword>
<evidence type="ECO:0000313" key="8">
    <source>
        <dbReference type="EMBL" id="ADG99042.1"/>
    </source>
</evidence>
<dbReference type="Pfam" id="PF00482">
    <property type="entry name" value="T2SSF"/>
    <property type="match status" value="1"/>
</dbReference>
<organism evidence="8 9">
    <name type="scientific">Segniliparus rotundus (strain ATCC BAA-972 / CDC 1076 / CIP 108378 / DSM 44985 / JCM 13578)</name>
    <dbReference type="NCBI Taxonomy" id="640132"/>
    <lineage>
        <taxon>Bacteria</taxon>
        <taxon>Bacillati</taxon>
        <taxon>Actinomycetota</taxon>
        <taxon>Actinomycetes</taxon>
        <taxon>Mycobacteriales</taxon>
        <taxon>Segniliparaceae</taxon>
        <taxon>Segniliparus</taxon>
    </lineage>
</organism>
<reference evidence="8 9" key="1">
    <citation type="journal article" date="2010" name="Stand. Genomic Sci.">
        <title>Complete genome sequence of Segniliparus rotundus type strain (CDC 1076).</title>
        <authorList>
            <person name="Sikorski J."/>
            <person name="Lapidus A."/>
            <person name="Copeland A."/>
            <person name="Misra M."/>
            <person name="Glavina Del Rio T."/>
            <person name="Nolan M."/>
            <person name="Lucas S."/>
            <person name="Chen F."/>
            <person name="Tice H."/>
            <person name="Cheng J.F."/>
            <person name="Jando M."/>
            <person name="Schneider S."/>
            <person name="Bruce D."/>
            <person name="Goodwin L."/>
            <person name="Pitluck S."/>
            <person name="Liolios K."/>
            <person name="Mikhailova N."/>
            <person name="Pati A."/>
            <person name="Ivanova N."/>
            <person name="Mavromatis K."/>
            <person name="Chen A."/>
            <person name="Palaniappan K."/>
            <person name="Chertkov O."/>
            <person name="Land M."/>
            <person name="Hauser L."/>
            <person name="Chang Y.J."/>
            <person name="Jeffries C.D."/>
            <person name="Brettin T."/>
            <person name="Detter J.C."/>
            <person name="Han C."/>
            <person name="Rohde M."/>
            <person name="Goker M."/>
            <person name="Bristow J."/>
            <person name="Eisen J.A."/>
            <person name="Markowitz V."/>
            <person name="Hugenholtz P."/>
            <person name="Kyrpides N.C."/>
            <person name="Klenk H.P."/>
        </authorList>
    </citation>
    <scope>NUCLEOTIDE SEQUENCE [LARGE SCALE GENOMIC DNA]</scope>
    <source>
        <strain evidence="9">ATCC BAA-972 / CDC 1076 / CIP 108378 / DSM 44985 / JCM 13578</strain>
    </source>
</reference>
<dbReference type="PANTHER" id="PTHR35007">
    <property type="entry name" value="INTEGRAL MEMBRANE PROTEIN-RELATED"/>
    <property type="match status" value="1"/>
</dbReference>
<comment type="subcellular location">
    <subcellularLocation>
        <location evidence="1">Cell membrane</location>
        <topology evidence="1">Multi-pass membrane protein</topology>
    </subcellularLocation>
</comment>
<dbReference type="GO" id="GO:0005886">
    <property type="term" value="C:plasma membrane"/>
    <property type="evidence" value="ECO:0007669"/>
    <property type="project" value="UniProtKB-SubCell"/>
</dbReference>
<evidence type="ECO:0000259" key="7">
    <source>
        <dbReference type="Pfam" id="PF00482"/>
    </source>
</evidence>
<keyword evidence="5 6" id="KW-0472">Membrane</keyword>
<evidence type="ECO:0000256" key="6">
    <source>
        <dbReference type="SAM" id="Phobius"/>
    </source>
</evidence>
<accession>D6ZC73</accession>
<sequence length="192" mass="19354">MTWCACSAASLALALLVAPSPSLWLLRVRPQPVCVPGASRRTARLDQLGLAASYDLLAVSLRAGLPTSVAMRAVAQSAPEPLAGALAKAASLLALGAGPRTAWEEAAALEVTAPLARMAIRSARSGTALAEGLGELASGARAEALDQAAAEASRAAVLLAGPLGLCFLPAFFCLGVMPVIVGLGSGVMRDAW</sequence>
<evidence type="ECO:0000256" key="2">
    <source>
        <dbReference type="ARBA" id="ARBA00022475"/>
    </source>
</evidence>
<keyword evidence="9" id="KW-1185">Reference proteome</keyword>
<feature type="transmembrane region" description="Helical" evidence="6">
    <location>
        <begin position="167"/>
        <end position="188"/>
    </location>
</feature>